<reference evidence="1 2" key="1">
    <citation type="journal article" date="2020" name="Arch. Microbiol.">
        <title>Bradyrhizobium uaiense sp. nov., a new highly efficient cowpea symbiont.</title>
        <authorList>
            <person name="Cabral Michel D."/>
            <person name="Azarias Guimaraes A."/>
            <person name="Martins da Costa E."/>
            <person name="Soares de Carvalho T."/>
            <person name="Balsanelli E."/>
            <person name="Willems A."/>
            <person name="Maltempi de Souza E."/>
            <person name="de Souza Moreira F.M."/>
        </authorList>
    </citation>
    <scope>NUCLEOTIDE SEQUENCE [LARGE SCALE GENOMIC DNA]</scope>
    <source>
        <strain evidence="1 2">UFLA 03-164</strain>
    </source>
</reference>
<dbReference type="InterPro" id="IPR027417">
    <property type="entry name" value="P-loop_NTPase"/>
</dbReference>
<accession>A0A6P1BAS8</accession>
<evidence type="ECO:0000313" key="1">
    <source>
        <dbReference type="EMBL" id="NEU95373.1"/>
    </source>
</evidence>
<gene>
    <name evidence="1" type="ORF">FNJ47_05885</name>
</gene>
<protein>
    <submittedName>
        <fullName evidence="1">DNA topology modulation protein</fullName>
    </submittedName>
</protein>
<dbReference type="Gene3D" id="3.40.50.300">
    <property type="entry name" value="P-loop containing nucleotide triphosphate hydrolases"/>
    <property type="match status" value="1"/>
</dbReference>
<comment type="caution">
    <text evidence="1">The sequence shown here is derived from an EMBL/GenBank/DDBJ whole genome shotgun (WGS) entry which is preliminary data.</text>
</comment>
<dbReference type="InterPro" id="IPR052922">
    <property type="entry name" value="Cytidylate_Kinase-2"/>
</dbReference>
<dbReference type="AlphaFoldDB" id="A0A6P1BAS8"/>
<dbReference type="Pfam" id="PF13238">
    <property type="entry name" value="AAA_18"/>
    <property type="match status" value="1"/>
</dbReference>
<dbReference type="EMBL" id="VKHP01000013">
    <property type="protein sequence ID" value="NEU95373.1"/>
    <property type="molecule type" value="Genomic_DNA"/>
</dbReference>
<sequence length="179" mass="20733">MQRVLVMGSSGSGKSTFARRLSTMTGIPTVSIDALFWKPGWVESDKHEFERRMIDAAREPRWIMDGNYMKSGAGELRRELSDTIIWFDLPRSTCMLGILGRIAGSYGQVRPEMAEGCPEKIDLEFFRYVWTYRRQQRPKLIEYFAGLRPDQSLVCFTDRAQADDYLKRLALRQNRASIH</sequence>
<organism evidence="1 2">
    <name type="scientific">Bradyrhizobium uaiense</name>
    <dbReference type="NCBI Taxonomy" id="2594946"/>
    <lineage>
        <taxon>Bacteria</taxon>
        <taxon>Pseudomonadati</taxon>
        <taxon>Pseudomonadota</taxon>
        <taxon>Alphaproteobacteria</taxon>
        <taxon>Hyphomicrobiales</taxon>
        <taxon>Nitrobacteraceae</taxon>
        <taxon>Bradyrhizobium</taxon>
    </lineage>
</organism>
<dbReference type="RefSeq" id="WP_163151520.1">
    <property type="nucleotide sequence ID" value="NZ_VKHP01000013.1"/>
</dbReference>
<dbReference type="Proteomes" id="UP000468531">
    <property type="component" value="Unassembled WGS sequence"/>
</dbReference>
<keyword evidence="2" id="KW-1185">Reference proteome</keyword>
<dbReference type="SUPFAM" id="SSF52540">
    <property type="entry name" value="P-loop containing nucleoside triphosphate hydrolases"/>
    <property type="match status" value="1"/>
</dbReference>
<evidence type="ECO:0000313" key="2">
    <source>
        <dbReference type="Proteomes" id="UP000468531"/>
    </source>
</evidence>
<proteinExistence type="predicted"/>
<name>A0A6P1BAS8_9BRAD</name>
<dbReference type="PANTHER" id="PTHR37816:SF2">
    <property type="entry name" value="DNA TOPOLOGY MODULATION PROTEIN FLAR-RELATED PROTEIN"/>
    <property type="match status" value="1"/>
</dbReference>
<dbReference type="PANTHER" id="PTHR37816">
    <property type="entry name" value="YALI0E33011P"/>
    <property type="match status" value="1"/>
</dbReference>